<dbReference type="PANTHER" id="PTHR48449:SF1">
    <property type="entry name" value="DUF1985 DOMAIN-CONTAINING PROTEIN"/>
    <property type="match status" value="1"/>
</dbReference>
<evidence type="ECO:0000313" key="3">
    <source>
        <dbReference type="EMBL" id="PON50407.1"/>
    </source>
</evidence>
<gene>
    <name evidence="3" type="ORF">TorRG33x02_314550</name>
</gene>
<dbReference type="OrthoDB" id="1106331at2759"/>
<name>A0A2P5BNM2_TREOI</name>
<sequence>MDLNNPNGVLSSSLSSSLRLLSSVDFLSPFSAIIVRTKNPSFRAIEPESTSESKTNGGTLWSDGSASESDGPTSGSDRSTMPNEVLSGFSKVVLNVSEKPDWVDLSSNGSSRVLKPKSEKSDWVHLSSNGSSRVEKENTQPDQPQEEKENTQPDHPQVENENTQPDNPQVEDVPRLTPSLEPNEHFACKICTKYRLALTVNCIKEALKNDLEDLQWFKKQSPFGHFLDVPNHYEHSSQVTWLLLIHQACCEGKHEIWFVVNGKPIRFSLMEYALIYRLNCSTILDDLQVNPKAVYR</sequence>
<evidence type="ECO:0000313" key="4">
    <source>
        <dbReference type="Proteomes" id="UP000237000"/>
    </source>
</evidence>
<dbReference type="AlphaFoldDB" id="A0A2P5BNM2"/>
<dbReference type="InterPro" id="IPR015410">
    <property type="entry name" value="DUF1985"/>
</dbReference>
<dbReference type="Pfam" id="PF09331">
    <property type="entry name" value="DUF1985"/>
    <property type="match status" value="1"/>
</dbReference>
<dbReference type="Proteomes" id="UP000237000">
    <property type="component" value="Unassembled WGS sequence"/>
</dbReference>
<evidence type="ECO:0000256" key="1">
    <source>
        <dbReference type="SAM" id="MobiDB-lite"/>
    </source>
</evidence>
<protein>
    <recommendedName>
        <fullName evidence="2">DUF1985 domain-containing protein</fullName>
    </recommendedName>
</protein>
<feature type="region of interest" description="Disordered" evidence="1">
    <location>
        <begin position="41"/>
        <end position="83"/>
    </location>
</feature>
<dbReference type="InParanoid" id="A0A2P5BNM2"/>
<feature type="compositionally biased region" description="Polar residues" evidence="1">
    <location>
        <begin position="48"/>
        <end position="82"/>
    </location>
</feature>
<feature type="compositionally biased region" description="Basic and acidic residues" evidence="1">
    <location>
        <begin position="133"/>
        <end position="158"/>
    </location>
</feature>
<feature type="domain" description="DUF1985" evidence="2">
    <location>
        <begin position="244"/>
        <end position="285"/>
    </location>
</feature>
<reference evidence="4" key="1">
    <citation type="submission" date="2016-06" db="EMBL/GenBank/DDBJ databases">
        <title>Parallel loss of symbiosis genes in relatives of nitrogen-fixing non-legume Parasponia.</title>
        <authorList>
            <person name="Van Velzen R."/>
            <person name="Holmer R."/>
            <person name="Bu F."/>
            <person name="Rutten L."/>
            <person name="Van Zeijl A."/>
            <person name="Liu W."/>
            <person name="Santuari L."/>
            <person name="Cao Q."/>
            <person name="Sharma T."/>
            <person name="Shen D."/>
            <person name="Roswanjaya Y."/>
            <person name="Wardhani T."/>
            <person name="Kalhor M.S."/>
            <person name="Jansen J."/>
            <person name="Van den Hoogen J."/>
            <person name="Gungor B."/>
            <person name="Hartog M."/>
            <person name="Hontelez J."/>
            <person name="Verver J."/>
            <person name="Yang W.-C."/>
            <person name="Schijlen E."/>
            <person name="Repin R."/>
            <person name="Schilthuizen M."/>
            <person name="Schranz E."/>
            <person name="Heidstra R."/>
            <person name="Miyata K."/>
            <person name="Fedorova E."/>
            <person name="Kohlen W."/>
            <person name="Bisseling T."/>
            <person name="Smit S."/>
            <person name="Geurts R."/>
        </authorList>
    </citation>
    <scope>NUCLEOTIDE SEQUENCE [LARGE SCALE GENOMIC DNA]</scope>
    <source>
        <strain evidence="4">cv. RG33-2</strain>
    </source>
</reference>
<proteinExistence type="predicted"/>
<keyword evidence="4" id="KW-1185">Reference proteome</keyword>
<feature type="region of interest" description="Disordered" evidence="1">
    <location>
        <begin position="104"/>
        <end position="172"/>
    </location>
</feature>
<comment type="caution">
    <text evidence="3">The sequence shown here is derived from an EMBL/GenBank/DDBJ whole genome shotgun (WGS) entry which is preliminary data.</text>
</comment>
<evidence type="ECO:0000259" key="2">
    <source>
        <dbReference type="Pfam" id="PF09331"/>
    </source>
</evidence>
<dbReference type="PANTHER" id="PTHR48449">
    <property type="entry name" value="DUF1985 DOMAIN-CONTAINING PROTEIN"/>
    <property type="match status" value="1"/>
</dbReference>
<accession>A0A2P5BNM2</accession>
<organism evidence="3 4">
    <name type="scientific">Trema orientale</name>
    <name type="common">Charcoal tree</name>
    <name type="synonym">Celtis orientalis</name>
    <dbReference type="NCBI Taxonomy" id="63057"/>
    <lineage>
        <taxon>Eukaryota</taxon>
        <taxon>Viridiplantae</taxon>
        <taxon>Streptophyta</taxon>
        <taxon>Embryophyta</taxon>
        <taxon>Tracheophyta</taxon>
        <taxon>Spermatophyta</taxon>
        <taxon>Magnoliopsida</taxon>
        <taxon>eudicotyledons</taxon>
        <taxon>Gunneridae</taxon>
        <taxon>Pentapetalae</taxon>
        <taxon>rosids</taxon>
        <taxon>fabids</taxon>
        <taxon>Rosales</taxon>
        <taxon>Cannabaceae</taxon>
        <taxon>Trema</taxon>
    </lineage>
</organism>
<dbReference type="EMBL" id="JXTC01000486">
    <property type="protein sequence ID" value="PON50407.1"/>
    <property type="molecule type" value="Genomic_DNA"/>
</dbReference>